<protein>
    <recommendedName>
        <fullName evidence="12">Branched-chain-amino-acid aminotransferase</fullName>
        <shortName evidence="12">BCAT</shortName>
        <ecNumber evidence="12">2.6.1.42</ecNumber>
    </recommendedName>
</protein>
<dbReference type="AlphaFoldDB" id="A0A5M3WZQ7"/>
<accession>A0A5M3WZQ7</accession>
<dbReference type="UniPathway" id="UPA00048">
    <property type="reaction ID" value="UER00073"/>
</dbReference>
<evidence type="ECO:0000256" key="10">
    <source>
        <dbReference type="ARBA" id="ARBA00048798"/>
    </source>
</evidence>
<dbReference type="PANTHER" id="PTHR42743:SF4">
    <property type="entry name" value="BRANCHED-CHAIN-AMINO-ACID AMINOTRANSFERASE-RELATED"/>
    <property type="match status" value="1"/>
</dbReference>
<evidence type="ECO:0000256" key="6">
    <source>
        <dbReference type="ARBA" id="ARBA00022576"/>
    </source>
</evidence>
<dbReference type="Pfam" id="PF01063">
    <property type="entry name" value="Aminotran_4"/>
    <property type="match status" value="1"/>
</dbReference>
<comment type="similarity">
    <text evidence="5 12">Belongs to the class-IV pyridoxal-phosphate-dependent aminotransferase family.</text>
</comment>
<dbReference type="CDD" id="cd00449">
    <property type="entry name" value="PLPDE_IV"/>
    <property type="match status" value="1"/>
</dbReference>
<dbReference type="EC" id="2.6.1.42" evidence="12"/>
<dbReference type="NCBIfam" id="NF005146">
    <property type="entry name" value="PRK06606.1"/>
    <property type="match status" value="1"/>
</dbReference>
<dbReference type="NCBIfam" id="TIGR01122">
    <property type="entry name" value="ilvE_I"/>
    <property type="match status" value="1"/>
</dbReference>
<dbReference type="InterPro" id="IPR036038">
    <property type="entry name" value="Aminotransferase-like"/>
</dbReference>
<comment type="cofactor">
    <cofactor evidence="1 12">
        <name>pyridoxal 5'-phosphate</name>
        <dbReference type="ChEBI" id="CHEBI:597326"/>
    </cofactor>
</comment>
<dbReference type="InterPro" id="IPR001544">
    <property type="entry name" value="Aminotrans_IV"/>
</dbReference>
<keyword evidence="8 12" id="KW-0663">Pyridoxal phosphate</keyword>
<dbReference type="GO" id="GO:0009099">
    <property type="term" value="P:L-valine biosynthetic process"/>
    <property type="evidence" value="ECO:0007669"/>
    <property type="project" value="UniProtKB-UniPathway"/>
</dbReference>
<name>A0A5M3WZQ7_9ACTN</name>
<dbReference type="OrthoDB" id="9804984at2"/>
<comment type="catalytic activity">
    <reaction evidence="10 12">
        <text>L-isoleucine + 2-oxoglutarate = (S)-3-methyl-2-oxopentanoate + L-glutamate</text>
        <dbReference type="Rhea" id="RHEA:24801"/>
        <dbReference type="ChEBI" id="CHEBI:16810"/>
        <dbReference type="ChEBI" id="CHEBI:29985"/>
        <dbReference type="ChEBI" id="CHEBI:35146"/>
        <dbReference type="ChEBI" id="CHEBI:58045"/>
        <dbReference type="EC" id="2.6.1.42"/>
    </reaction>
</comment>
<comment type="pathway">
    <text evidence="4 12">Amino-acid biosynthesis; L-leucine biosynthesis; L-leucine from 3-methyl-2-oxobutanoate: step 4/4.</text>
</comment>
<evidence type="ECO:0000256" key="11">
    <source>
        <dbReference type="ARBA" id="ARBA00049229"/>
    </source>
</evidence>
<evidence type="ECO:0000256" key="4">
    <source>
        <dbReference type="ARBA" id="ARBA00005072"/>
    </source>
</evidence>
<dbReference type="GO" id="GO:0052654">
    <property type="term" value="F:L-leucine-2-oxoglutarate transaminase activity"/>
    <property type="evidence" value="ECO:0007669"/>
    <property type="project" value="RHEA"/>
</dbReference>
<evidence type="ECO:0000256" key="12">
    <source>
        <dbReference type="RuleBase" id="RU364094"/>
    </source>
</evidence>
<dbReference type="UniPathway" id="UPA00047">
    <property type="reaction ID" value="UER00058"/>
</dbReference>
<dbReference type="FunFam" id="3.20.10.10:FF:000002">
    <property type="entry name" value="D-alanine aminotransferase"/>
    <property type="match status" value="1"/>
</dbReference>
<comment type="pathway">
    <text evidence="2 12">Amino-acid biosynthesis; L-isoleucine biosynthesis; L-isoleucine from 2-oxobutanoate: step 4/4.</text>
</comment>
<evidence type="ECO:0000256" key="2">
    <source>
        <dbReference type="ARBA" id="ARBA00004824"/>
    </source>
</evidence>
<keyword evidence="14" id="KW-1185">Reference proteome</keyword>
<comment type="pathway">
    <text evidence="3 12">Amino-acid biosynthesis; L-valine biosynthesis; L-valine from pyruvate: step 4/4.</text>
</comment>
<evidence type="ECO:0000256" key="7">
    <source>
        <dbReference type="ARBA" id="ARBA00022679"/>
    </source>
</evidence>
<keyword evidence="7 12" id="KW-0808">Transferase</keyword>
<evidence type="ECO:0000313" key="14">
    <source>
        <dbReference type="Proteomes" id="UP000331127"/>
    </source>
</evidence>
<dbReference type="Proteomes" id="UP000331127">
    <property type="component" value="Unassembled WGS sequence"/>
</dbReference>
<proteinExistence type="inferred from homology"/>
<reference evidence="13 14" key="1">
    <citation type="submission" date="2019-10" db="EMBL/GenBank/DDBJ databases">
        <title>Whole genome shotgun sequence of Acrocarpospora macrocephala NBRC 16266.</title>
        <authorList>
            <person name="Ichikawa N."/>
            <person name="Kimura A."/>
            <person name="Kitahashi Y."/>
            <person name="Komaki H."/>
            <person name="Oguchi A."/>
        </authorList>
    </citation>
    <scope>NUCLEOTIDE SEQUENCE [LARGE SCALE GENOMIC DNA]</scope>
    <source>
        <strain evidence="13 14">NBRC 16266</strain>
    </source>
</reference>
<dbReference type="InterPro" id="IPR005785">
    <property type="entry name" value="B_amino_transI"/>
</dbReference>
<dbReference type="SUPFAM" id="SSF56752">
    <property type="entry name" value="D-aminoacid aminotransferase-like PLP-dependent enzymes"/>
    <property type="match status" value="1"/>
</dbReference>
<dbReference type="EMBL" id="BLAE01000039">
    <property type="protein sequence ID" value="GES12821.1"/>
    <property type="molecule type" value="Genomic_DNA"/>
</dbReference>
<dbReference type="Gene3D" id="3.30.470.10">
    <property type="match status" value="1"/>
</dbReference>
<gene>
    <name evidence="13" type="primary">ilvE_3</name>
    <name evidence="12" type="synonym">ilvE</name>
    <name evidence="13" type="ORF">Amac_064180</name>
</gene>
<dbReference type="InterPro" id="IPR050571">
    <property type="entry name" value="Class-IV_PLP-Dep_Aminotrnsfr"/>
</dbReference>
<dbReference type="RefSeq" id="WP_155358097.1">
    <property type="nucleotide sequence ID" value="NZ_BAAAHL010000050.1"/>
</dbReference>
<evidence type="ECO:0000256" key="3">
    <source>
        <dbReference type="ARBA" id="ARBA00004931"/>
    </source>
</evidence>
<dbReference type="InterPro" id="IPR043132">
    <property type="entry name" value="BCAT-like_C"/>
</dbReference>
<keyword evidence="6 12" id="KW-0032">Aminotransferase</keyword>
<keyword evidence="12" id="KW-0028">Amino-acid biosynthesis</keyword>
<dbReference type="GO" id="GO:0052656">
    <property type="term" value="F:L-isoleucine-2-oxoglutarate transaminase activity"/>
    <property type="evidence" value="ECO:0007669"/>
    <property type="project" value="RHEA"/>
</dbReference>
<organism evidence="13 14">
    <name type="scientific">Acrocarpospora macrocephala</name>
    <dbReference type="NCBI Taxonomy" id="150177"/>
    <lineage>
        <taxon>Bacteria</taxon>
        <taxon>Bacillati</taxon>
        <taxon>Actinomycetota</taxon>
        <taxon>Actinomycetes</taxon>
        <taxon>Streptosporangiales</taxon>
        <taxon>Streptosporangiaceae</taxon>
        <taxon>Acrocarpospora</taxon>
    </lineage>
</organism>
<evidence type="ECO:0000313" key="13">
    <source>
        <dbReference type="EMBL" id="GES12821.1"/>
    </source>
</evidence>
<evidence type="ECO:0000256" key="8">
    <source>
        <dbReference type="ARBA" id="ARBA00022898"/>
    </source>
</evidence>
<keyword evidence="12" id="KW-0100">Branched-chain amino acid biosynthesis</keyword>
<dbReference type="GO" id="GO:0009098">
    <property type="term" value="P:L-leucine biosynthetic process"/>
    <property type="evidence" value="ECO:0007669"/>
    <property type="project" value="UniProtKB-UniPathway"/>
</dbReference>
<dbReference type="GO" id="GO:0009097">
    <property type="term" value="P:isoleucine biosynthetic process"/>
    <property type="evidence" value="ECO:0007669"/>
    <property type="project" value="UniProtKB-UniPathway"/>
</dbReference>
<comment type="catalytic activity">
    <reaction evidence="9 12">
        <text>L-valine + 2-oxoglutarate = 3-methyl-2-oxobutanoate + L-glutamate</text>
        <dbReference type="Rhea" id="RHEA:24813"/>
        <dbReference type="ChEBI" id="CHEBI:11851"/>
        <dbReference type="ChEBI" id="CHEBI:16810"/>
        <dbReference type="ChEBI" id="CHEBI:29985"/>
        <dbReference type="ChEBI" id="CHEBI:57762"/>
        <dbReference type="EC" id="2.6.1.42"/>
    </reaction>
</comment>
<comment type="function">
    <text evidence="12">Acts on leucine, isoleucine and valine.</text>
</comment>
<dbReference type="PANTHER" id="PTHR42743">
    <property type="entry name" value="AMINO-ACID AMINOTRANSFERASE"/>
    <property type="match status" value="1"/>
</dbReference>
<comment type="catalytic activity">
    <reaction evidence="11 12">
        <text>L-leucine + 2-oxoglutarate = 4-methyl-2-oxopentanoate + L-glutamate</text>
        <dbReference type="Rhea" id="RHEA:18321"/>
        <dbReference type="ChEBI" id="CHEBI:16810"/>
        <dbReference type="ChEBI" id="CHEBI:17865"/>
        <dbReference type="ChEBI" id="CHEBI:29985"/>
        <dbReference type="ChEBI" id="CHEBI:57427"/>
        <dbReference type="EC" id="2.6.1.42"/>
    </reaction>
</comment>
<evidence type="ECO:0000256" key="1">
    <source>
        <dbReference type="ARBA" id="ARBA00001933"/>
    </source>
</evidence>
<evidence type="ECO:0000256" key="5">
    <source>
        <dbReference type="ARBA" id="ARBA00009320"/>
    </source>
</evidence>
<comment type="caution">
    <text evidence="13">The sequence shown here is derived from an EMBL/GenBank/DDBJ whole genome shotgun (WGS) entry which is preliminary data.</text>
</comment>
<evidence type="ECO:0000256" key="9">
    <source>
        <dbReference type="ARBA" id="ARBA00048212"/>
    </source>
</evidence>
<dbReference type="UniPathway" id="UPA00049">
    <property type="reaction ID" value="UER00062"/>
</dbReference>
<sequence length="319" mass="35430">MTQAAPRYAWLNGKIVPWDDCVLHGRTQGAFWGANVFEGIRAYRCSQDRQLHVFRLDDHLARLGRSMKSVRMDIAYSVAELHEACLELVRANEFQEEVHLCVVAYFGMGRNFDPLSHTGETGVHITAVPMPRSEGYRTGVAACVSSWRRISDDTMPPRIKAGANYQNSRLAHQEAVRNGFDTTLILNQWGRIAEAPGANVIMVRDRKLVTPPGTSGVLEGITLDSVLRLAQDEVGLTIEKRDIDRTEAYVADELFLCGTLAEILPVVTLDRLVIGTGVPGPITRHLQHLYERAVRAAGVDYRDWVTTISVRPQIAVAGT</sequence>
<dbReference type="GO" id="GO:0052655">
    <property type="term" value="F:L-valine-2-oxoglutarate transaminase activity"/>
    <property type="evidence" value="ECO:0007669"/>
    <property type="project" value="RHEA"/>
</dbReference>
<dbReference type="InterPro" id="IPR043131">
    <property type="entry name" value="BCAT-like_N"/>
</dbReference>
<dbReference type="Gene3D" id="3.20.10.10">
    <property type="entry name" value="D-amino Acid Aminotransferase, subunit A, domain 2"/>
    <property type="match status" value="1"/>
</dbReference>